<proteinExistence type="predicted"/>
<comment type="caution">
    <text evidence="5">The sequence shown here is derived from an EMBL/GenBank/DDBJ whole genome shotgun (WGS) entry which is preliminary data.</text>
</comment>
<evidence type="ECO:0000313" key="5">
    <source>
        <dbReference type="EMBL" id="CAH9133051.1"/>
    </source>
</evidence>
<gene>
    <name evidence="5" type="ORF">CEPIT_LOCUS32651</name>
</gene>
<keyword evidence="1" id="KW-0489">Methyltransferase</keyword>
<dbReference type="PROSITE" id="PS50280">
    <property type="entry name" value="SET"/>
    <property type="match status" value="1"/>
</dbReference>
<dbReference type="GO" id="GO:0032259">
    <property type="term" value="P:methylation"/>
    <property type="evidence" value="ECO:0007669"/>
    <property type="project" value="UniProtKB-KW"/>
</dbReference>
<dbReference type="FunFam" id="3.90.1410.10:FF:000011">
    <property type="entry name" value="Transcription factor, E2F and DP-related"/>
    <property type="match status" value="1"/>
</dbReference>
<dbReference type="InterPro" id="IPR001214">
    <property type="entry name" value="SET_dom"/>
</dbReference>
<dbReference type="CDD" id="cd10527">
    <property type="entry name" value="SET_LSMT"/>
    <property type="match status" value="1"/>
</dbReference>
<dbReference type="InterPro" id="IPR046341">
    <property type="entry name" value="SET_dom_sf"/>
</dbReference>
<feature type="domain" description="SET" evidence="4">
    <location>
        <begin position="173"/>
        <end position="391"/>
    </location>
</feature>
<evidence type="ECO:0000256" key="2">
    <source>
        <dbReference type="ARBA" id="ARBA00022679"/>
    </source>
</evidence>
<dbReference type="GO" id="GO:0016279">
    <property type="term" value="F:protein-lysine N-methyltransferase activity"/>
    <property type="evidence" value="ECO:0007669"/>
    <property type="project" value="TreeGrafter"/>
</dbReference>
<dbReference type="SUPFAM" id="SSF82199">
    <property type="entry name" value="SET domain"/>
    <property type="match status" value="1"/>
</dbReference>
<protein>
    <recommendedName>
        <fullName evidence="4">SET domain-containing protein</fullName>
    </recommendedName>
</protein>
<dbReference type="InterPro" id="IPR036464">
    <property type="entry name" value="Rubisco_LSMT_subst-bd_sf"/>
</dbReference>
<dbReference type="Gene3D" id="3.90.1420.10">
    <property type="entry name" value="Rubisco LSMT, substrate-binding domain"/>
    <property type="match status" value="1"/>
</dbReference>
<keyword evidence="2" id="KW-0808">Transferase</keyword>
<reference evidence="5" key="1">
    <citation type="submission" date="2022-07" db="EMBL/GenBank/DDBJ databases">
        <authorList>
            <person name="Macas J."/>
            <person name="Novak P."/>
            <person name="Neumann P."/>
        </authorList>
    </citation>
    <scope>NUCLEOTIDE SEQUENCE</scope>
</reference>
<keyword evidence="3" id="KW-0949">S-adenosyl-L-methionine</keyword>
<evidence type="ECO:0000259" key="4">
    <source>
        <dbReference type="PROSITE" id="PS50280"/>
    </source>
</evidence>
<dbReference type="AlphaFoldDB" id="A0AAV0FCA3"/>
<dbReference type="EMBL" id="CAMAPF010000974">
    <property type="protein sequence ID" value="CAH9133051.1"/>
    <property type="molecule type" value="Genomic_DNA"/>
</dbReference>
<evidence type="ECO:0000256" key="1">
    <source>
        <dbReference type="ARBA" id="ARBA00022603"/>
    </source>
</evidence>
<sequence>MEIHKCSPHDTDLADADISLKLELPENDIWFKKKMKLLQDIGSNPLGLMPLRVSANADQIKSNLNSMLQQARIINLDELELYFGGDEANNFVGFYSPRNELKALQSVLSATDEALLSSRNANATVLQELRKATVDVISECSNRIREDTKICSGCRIERENSLLQWGERNGVMSNLRIACVEGAGRGAIATQDLNVGDIALEVPISVIISESIVHESDMYSILKGVDGMSSETMLLLWSMKEKHNHDSKYKLYFDTLPESFKTGLSFGVEALMTLDGTLLLEEIAQAKEHLRLQYDELFPALSNDHPGTFPPELYTWKQFLWACELWYSNSMKIMFSDGNLRMCLIPIAGFLNHSTFAHVVNYGKVDSVTNTLRFPLSRPCSKGEQCFLSYGNFSSSHLLTFYGFLPRLENPYDVIPLADIDIVMDEDFEEGGFTPGWTSHMVRGTWFSKNHGIFHYGLPFPLLDHMRRAQCASLKTIALTPENLEIELEILGDLCLTFEAMMESLGDADNDEQVNAGWDIKLAVEFKDLQRRIVSSVVKSCKAGCELLEFELQKCIS</sequence>
<dbReference type="PANTHER" id="PTHR13271">
    <property type="entry name" value="UNCHARACTERIZED PUTATIVE METHYLTRANSFERASE"/>
    <property type="match status" value="1"/>
</dbReference>
<dbReference type="InterPro" id="IPR050600">
    <property type="entry name" value="SETD3_SETD6_MTase"/>
</dbReference>
<evidence type="ECO:0000313" key="6">
    <source>
        <dbReference type="Proteomes" id="UP001152523"/>
    </source>
</evidence>
<dbReference type="Gene3D" id="3.90.1410.10">
    <property type="entry name" value="set domain protein methyltransferase, domain 1"/>
    <property type="match status" value="1"/>
</dbReference>
<dbReference type="PANTHER" id="PTHR13271:SF103">
    <property type="entry name" value="N-METHYLTRANSFERASE DOMAIN AND SET DOMAIN CONTAINING PROTEIN-RELATED"/>
    <property type="match status" value="1"/>
</dbReference>
<organism evidence="5 6">
    <name type="scientific">Cuscuta epithymum</name>
    <dbReference type="NCBI Taxonomy" id="186058"/>
    <lineage>
        <taxon>Eukaryota</taxon>
        <taxon>Viridiplantae</taxon>
        <taxon>Streptophyta</taxon>
        <taxon>Embryophyta</taxon>
        <taxon>Tracheophyta</taxon>
        <taxon>Spermatophyta</taxon>
        <taxon>Magnoliopsida</taxon>
        <taxon>eudicotyledons</taxon>
        <taxon>Gunneridae</taxon>
        <taxon>Pentapetalae</taxon>
        <taxon>asterids</taxon>
        <taxon>lamiids</taxon>
        <taxon>Solanales</taxon>
        <taxon>Convolvulaceae</taxon>
        <taxon>Cuscuteae</taxon>
        <taxon>Cuscuta</taxon>
        <taxon>Cuscuta subgen. Cuscuta</taxon>
    </lineage>
</organism>
<dbReference type="Proteomes" id="UP001152523">
    <property type="component" value="Unassembled WGS sequence"/>
</dbReference>
<evidence type="ECO:0000256" key="3">
    <source>
        <dbReference type="ARBA" id="ARBA00022691"/>
    </source>
</evidence>
<name>A0AAV0FCA3_9ASTE</name>
<accession>A0AAV0FCA3</accession>
<keyword evidence="6" id="KW-1185">Reference proteome</keyword>